<evidence type="ECO:0000256" key="2">
    <source>
        <dbReference type="ARBA" id="ARBA00004401"/>
    </source>
</evidence>
<dbReference type="Gene3D" id="3.40.710.10">
    <property type="entry name" value="DD-peptidase/beta-lactamase superfamily"/>
    <property type="match status" value="1"/>
</dbReference>
<evidence type="ECO:0000256" key="5">
    <source>
        <dbReference type="ARBA" id="ARBA00007739"/>
    </source>
</evidence>
<evidence type="ECO:0000256" key="25">
    <source>
        <dbReference type="ARBA" id="ARBA00049902"/>
    </source>
</evidence>
<dbReference type="Proteomes" id="UP000824192">
    <property type="component" value="Unassembled WGS sequence"/>
</dbReference>
<evidence type="ECO:0000256" key="26">
    <source>
        <dbReference type="ARBA" id="ARBA00060592"/>
    </source>
</evidence>
<keyword evidence="15" id="KW-0133">Cell shape</keyword>
<dbReference type="SUPFAM" id="SSF53955">
    <property type="entry name" value="Lysozyme-like"/>
    <property type="match status" value="1"/>
</dbReference>
<dbReference type="GO" id="GO:0008360">
    <property type="term" value="P:regulation of cell shape"/>
    <property type="evidence" value="ECO:0007669"/>
    <property type="project" value="UniProtKB-KW"/>
</dbReference>
<comment type="subcellular location">
    <subcellularLocation>
        <location evidence="2">Cell membrane</location>
        <topology evidence="2">Single-pass type II membrane protein</topology>
    </subcellularLocation>
</comment>
<evidence type="ECO:0000256" key="4">
    <source>
        <dbReference type="ARBA" id="ARBA00007090"/>
    </source>
</evidence>
<dbReference type="Pfam" id="PF00905">
    <property type="entry name" value="Transpeptidase"/>
    <property type="match status" value="1"/>
</dbReference>
<feature type="domain" description="Glycosyl transferase family 51" evidence="30">
    <location>
        <begin position="82"/>
        <end position="253"/>
    </location>
</feature>
<keyword evidence="18 28" id="KW-1133">Transmembrane helix</keyword>
<accession>A0A9D1RVR3</accession>
<evidence type="ECO:0000256" key="15">
    <source>
        <dbReference type="ARBA" id="ARBA00022960"/>
    </source>
</evidence>
<reference evidence="31" key="1">
    <citation type="journal article" date="2021" name="PeerJ">
        <title>Extensive microbial diversity within the chicken gut microbiome revealed by metagenomics and culture.</title>
        <authorList>
            <person name="Gilroy R."/>
            <person name="Ravi A."/>
            <person name="Getino M."/>
            <person name="Pursley I."/>
            <person name="Horton D.L."/>
            <person name="Alikhan N.F."/>
            <person name="Baker D."/>
            <person name="Gharbi K."/>
            <person name="Hall N."/>
            <person name="Watson M."/>
            <person name="Adriaenssens E.M."/>
            <person name="Foster-Nyarko E."/>
            <person name="Jarju S."/>
            <person name="Secka A."/>
            <person name="Antonio M."/>
            <person name="Oren A."/>
            <person name="Chaudhuri R.R."/>
            <person name="La Ragione R."/>
            <person name="Hildebrand F."/>
            <person name="Pallen M.J."/>
        </authorList>
    </citation>
    <scope>NUCLEOTIDE SEQUENCE</scope>
    <source>
        <strain evidence="31">ChiGjej6B6-1540</strain>
    </source>
</reference>
<evidence type="ECO:0000256" key="10">
    <source>
        <dbReference type="ARBA" id="ARBA00022670"/>
    </source>
</evidence>
<dbReference type="InterPro" id="IPR001264">
    <property type="entry name" value="Glyco_trans_51"/>
</dbReference>
<evidence type="ECO:0000256" key="22">
    <source>
        <dbReference type="ARBA" id="ARBA00023316"/>
    </source>
</evidence>
<feature type="transmembrane region" description="Helical" evidence="28">
    <location>
        <begin position="21"/>
        <end position="45"/>
    </location>
</feature>
<comment type="similarity">
    <text evidence="5">In the N-terminal section; belongs to the glycosyltransferase 51 family.</text>
</comment>
<dbReference type="EMBL" id="DXGA01000181">
    <property type="protein sequence ID" value="HIW94554.1"/>
    <property type="molecule type" value="Genomic_DNA"/>
</dbReference>
<keyword evidence="19 28" id="KW-0472">Membrane</keyword>
<evidence type="ECO:0000256" key="8">
    <source>
        <dbReference type="ARBA" id="ARBA00022475"/>
    </source>
</evidence>
<comment type="similarity">
    <text evidence="4">In the C-terminal section; belongs to the transpeptidase family.</text>
</comment>
<dbReference type="InterPro" id="IPR012338">
    <property type="entry name" value="Beta-lactam/transpept-like"/>
</dbReference>
<comment type="pathway">
    <text evidence="26">Glycan biosynthesis.</text>
</comment>
<gene>
    <name evidence="31" type="ORF">H9868_08475</name>
</gene>
<evidence type="ECO:0000256" key="11">
    <source>
        <dbReference type="ARBA" id="ARBA00022676"/>
    </source>
</evidence>
<comment type="catalytic activity">
    <reaction evidence="25">
        <text>[GlcNAc-(1-&gt;4)-Mur2Ac(oyl-L-Ala-gamma-D-Glu-L-Lys-D-Ala-D-Ala)](n)-di-trans,octa-cis-undecaprenyl diphosphate + beta-D-GlcNAc-(1-&gt;4)-Mur2Ac(oyl-L-Ala-gamma-D-Glu-L-Lys-D-Ala-D-Ala)-di-trans,octa-cis-undecaprenyl diphosphate = [GlcNAc-(1-&gt;4)-Mur2Ac(oyl-L-Ala-gamma-D-Glu-L-Lys-D-Ala-D-Ala)](n+1)-di-trans,octa-cis-undecaprenyl diphosphate + di-trans,octa-cis-undecaprenyl diphosphate + H(+)</text>
        <dbReference type="Rhea" id="RHEA:23708"/>
        <dbReference type="Rhea" id="RHEA-COMP:9602"/>
        <dbReference type="Rhea" id="RHEA-COMP:9603"/>
        <dbReference type="ChEBI" id="CHEBI:15378"/>
        <dbReference type="ChEBI" id="CHEBI:58405"/>
        <dbReference type="ChEBI" id="CHEBI:60033"/>
        <dbReference type="ChEBI" id="CHEBI:78435"/>
        <dbReference type="EC" id="2.4.99.28"/>
    </reaction>
</comment>
<evidence type="ECO:0000256" key="12">
    <source>
        <dbReference type="ARBA" id="ARBA00022679"/>
    </source>
</evidence>
<dbReference type="AlphaFoldDB" id="A0A9D1RVR3"/>
<evidence type="ECO:0000256" key="19">
    <source>
        <dbReference type="ARBA" id="ARBA00023136"/>
    </source>
</evidence>
<dbReference type="Pfam" id="PF00912">
    <property type="entry name" value="Transgly"/>
    <property type="match status" value="1"/>
</dbReference>
<keyword evidence="12" id="KW-0808">Transferase</keyword>
<keyword evidence="13 28" id="KW-0812">Transmembrane</keyword>
<evidence type="ECO:0000256" key="21">
    <source>
        <dbReference type="ARBA" id="ARBA00023268"/>
    </source>
</evidence>
<evidence type="ECO:0000256" key="17">
    <source>
        <dbReference type="ARBA" id="ARBA00022984"/>
    </source>
</evidence>
<dbReference type="GO" id="GO:0008658">
    <property type="term" value="F:penicillin binding"/>
    <property type="evidence" value="ECO:0007669"/>
    <property type="project" value="InterPro"/>
</dbReference>
<feature type="region of interest" description="Disordered" evidence="27">
    <location>
        <begin position="804"/>
        <end position="861"/>
    </location>
</feature>
<reference evidence="31" key="2">
    <citation type="submission" date="2021-04" db="EMBL/GenBank/DDBJ databases">
        <authorList>
            <person name="Gilroy R."/>
        </authorList>
    </citation>
    <scope>NUCLEOTIDE SEQUENCE</scope>
    <source>
        <strain evidence="31">ChiGjej6B6-1540</strain>
    </source>
</reference>
<keyword evidence="11" id="KW-0328">Glycosyltransferase</keyword>
<keyword evidence="17" id="KW-0573">Peptidoglycan synthesis</keyword>
<evidence type="ECO:0000256" key="13">
    <source>
        <dbReference type="ARBA" id="ARBA00022692"/>
    </source>
</evidence>
<comment type="caution">
    <text evidence="31">The sequence shown here is derived from an EMBL/GenBank/DDBJ whole genome shotgun (WGS) entry which is preliminary data.</text>
</comment>
<evidence type="ECO:0000256" key="16">
    <source>
        <dbReference type="ARBA" id="ARBA00022968"/>
    </source>
</evidence>
<proteinExistence type="inferred from homology"/>
<dbReference type="GO" id="GO:0071555">
    <property type="term" value="P:cell wall organization"/>
    <property type="evidence" value="ECO:0007669"/>
    <property type="project" value="UniProtKB-KW"/>
</dbReference>
<dbReference type="EC" id="2.4.99.28" evidence="24"/>
<comment type="pathway">
    <text evidence="3">Cell wall biogenesis; peptidoglycan biosynthesis.</text>
</comment>
<evidence type="ECO:0000259" key="29">
    <source>
        <dbReference type="Pfam" id="PF00905"/>
    </source>
</evidence>
<name>A0A9D1RVR3_9FIRM</name>
<dbReference type="FunFam" id="1.10.3810.10:FF:000001">
    <property type="entry name" value="Penicillin-binding protein 1A"/>
    <property type="match status" value="1"/>
</dbReference>
<dbReference type="GO" id="GO:0046677">
    <property type="term" value="P:response to antibiotic"/>
    <property type="evidence" value="ECO:0007669"/>
    <property type="project" value="UniProtKB-KW"/>
</dbReference>
<evidence type="ECO:0000256" key="3">
    <source>
        <dbReference type="ARBA" id="ARBA00004752"/>
    </source>
</evidence>
<evidence type="ECO:0000256" key="27">
    <source>
        <dbReference type="SAM" id="MobiDB-lite"/>
    </source>
</evidence>
<evidence type="ECO:0000256" key="14">
    <source>
        <dbReference type="ARBA" id="ARBA00022801"/>
    </source>
</evidence>
<evidence type="ECO:0000256" key="6">
    <source>
        <dbReference type="ARBA" id="ARBA00012448"/>
    </source>
</evidence>
<comment type="function">
    <text evidence="1">Cell wall formation. Synthesis of cross-linked peptidoglycan from the lipid intermediates. The enzyme has a penicillin-insensitive transglycosylase N-terminal domain (formation of linear glycan strands) and a penicillin-sensitive transpeptidase C-terminal domain (cross-linking of the peptide subunits).</text>
</comment>
<dbReference type="PANTHER" id="PTHR32282">
    <property type="entry name" value="BINDING PROTEIN TRANSPEPTIDASE, PUTATIVE-RELATED"/>
    <property type="match status" value="1"/>
</dbReference>
<dbReference type="NCBIfam" id="TIGR02074">
    <property type="entry name" value="PBP_1a_fam"/>
    <property type="match status" value="1"/>
</dbReference>
<keyword evidence="10" id="KW-0645">Protease</keyword>
<evidence type="ECO:0000256" key="24">
    <source>
        <dbReference type="ARBA" id="ARBA00044770"/>
    </source>
</evidence>
<dbReference type="GO" id="GO:0009002">
    <property type="term" value="F:serine-type D-Ala-D-Ala carboxypeptidase activity"/>
    <property type="evidence" value="ECO:0007669"/>
    <property type="project" value="UniProtKB-EC"/>
</dbReference>
<dbReference type="GO" id="GO:0005886">
    <property type="term" value="C:plasma membrane"/>
    <property type="evidence" value="ECO:0007669"/>
    <property type="project" value="UniProtKB-SubCell"/>
</dbReference>
<dbReference type="GO" id="GO:0009252">
    <property type="term" value="P:peptidoglycan biosynthetic process"/>
    <property type="evidence" value="ECO:0007669"/>
    <property type="project" value="UniProtKB-KW"/>
</dbReference>
<evidence type="ECO:0000256" key="28">
    <source>
        <dbReference type="SAM" id="Phobius"/>
    </source>
</evidence>
<dbReference type="InterPro" id="IPR023346">
    <property type="entry name" value="Lysozyme-like_dom_sf"/>
</dbReference>
<feature type="domain" description="Penicillin-binding protein transpeptidase" evidence="29">
    <location>
        <begin position="362"/>
        <end position="617"/>
    </location>
</feature>
<evidence type="ECO:0000256" key="9">
    <source>
        <dbReference type="ARBA" id="ARBA00022645"/>
    </source>
</evidence>
<comment type="catalytic activity">
    <reaction evidence="23">
        <text>Preferential cleavage: (Ac)2-L-Lys-D-Ala-|-D-Ala. Also transpeptidation of peptidyl-alanyl moieties that are N-acyl substituents of D-alanine.</text>
        <dbReference type="EC" id="3.4.16.4"/>
    </reaction>
</comment>
<keyword evidence="20" id="KW-0046">Antibiotic resistance</keyword>
<dbReference type="GO" id="GO:0006508">
    <property type="term" value="P:proteolysis"/>
    <property type="evidence" value="ECO:0007669"/>
    <property type="project" value="UniProtKB-KW"/>
</dbReference>
<protein>
    <recommendedName>
        <fullName evidence="7">Penicillin-binding protein 1A</fullName>
        <ecNumber evidence="24">2.4.99.28</ecNumber>
        <ecNumber evidence="6">3.4.16.4</ecNumber>
    </recommendedName>
</protein>
<dbReference type="Gene3D" id="1.10.3810.10">
    <property type="entry name" value="Biosynthetic peptidoglycan transglycosylase-like"/>
    <property type="match status" value="1"/>
</dbReference>
<evidence type="ECO:0000259" key="30">
    <source>
        <dbReference type="Pfam" id="PF00912"/>
    </source>
</evidence>
<evidence type="ECO:0000256" key="1">
    <source>
        <dbReference type="ARBA" id="ARBA00002624"/>
    </source>
</evidence>
<keyword evidence="21" id="KW-0511">Multifunctional enzyme</keyword>
<dbReference type="InterPro" id="IPR036950">
    <property type="entry name" value="PBP_transglycosylase"/>
</dbReference>
<dbReference type="InterPro" id="IPR050396">
    <property type="entry name" value="Glycosyltr_51/Transpeptidase"/>
</dbReference>
<dbReference type="GO" id="GO:0030288">
    <property type="term" value="C:outer membrane-bounded periplasmic space"/>
    <property type="evidence" value="ECO:0007669"/>
    <property type="project" value="TreeGrafter"/>
</dbReference>
<evidence type="ECO:0000256" key="18">
    <source>
        <dbReference type="ARBA" id="ARBA00022989"/>
    </source>
</evidence>
<keyword evidence="16" id="KW-0735">Signal-anchor</keyword>
<evidence type="ECO:0000256" key="20">
    <source>
        <dbReference type="ARBA" id="ARBA00023251"/>
    </source>
</evidence>
<evidence type="ECO:0000313" key="31">
    <source>
        <dbReference type="EMBL" id="HIW94554.1"/>
    </source>
</evidence>
<keyword evidence="8" id="KW-1003">Cell membrane</keyword>
<evidence type="ECO:0000256" key="7">
    <source>
        <dbReference type="ARBA" id="ARBA00018638"/>
    </source>
</evidence>
<evidence type="ECO:0000313" key="32">
    <source>
        <dbReference type="Proteomes" id="UP000824192"/>
    </source>
</evidence>
<keyword evidence="9" id="KW-0121">Carboxypeptidase</keyword>
<dbReference type="SUPFAM" id="SSF56601">
    <property type="entry name" value="beta-lactamase/transpeptidase-like"/>
    <property type="match status" value="1"/>
</dbReference>
<keyword evidence="14" id="KW-0378">Hydrolase</keyword>
<dbReference type="InterPro" id="IPR001460">
    <property type="entry name" value="PCN-bd_Tpept"/>
</dbReference>
<dbReference type="GO" id="GO:0008955">
    <property type="term" value="F:peptidoglycan glycosyltransferase activity"/>
    <property type="evidence" value="ECO:0007669"/>
    <property type="project" value="UniProtKB-EC"/>
</dbReference>
<evidence type="ECO:0000256" key="23">
    <source>
        <dbReference type="ARBA" id="ARBA00034000"/>
    </source>
</evidence>
<keyword evidence="22" id="KW-0961">Cell wall biogenesis/degradation</keyword>
<dbReference type="PANTHER" id="PTHR32282:SF11">
    <property type="entry name" value="PENICILLIN-BINDING PROTEIN 1B"/>
    <property type="match status" value="1"/>
</dbReference>
<sequence>MATSNSSKKKGGGGTAAAVGKVLGTILLIGVLTCAFLACFAAVYIKTVILPDAHVEAQSYSTALSSTIYYTDKTTGQAVELQNLYGTQNRVWVTFDQIPKYLRDAAVAIEDKRFYEHNGVDWIRTAKGVVSLFTGADIEGGSTITQQLLKNMTTYDDVTVKRKILEIFRALDFDANHEKDEILEMYLNYIYFGKNCYGVATAAQYYFGKDVGELNLAECASLISITNNPSAYNPYVYPENNQYRANLVLSAMKEQGKITQAEYDEAKAQVDAGLNFTQGENEETQATNILSWYEEQVVDDVIRDLVSELGYSEELASNMVYSGGLKIYSCVDPDIQAKVEEVYENRDNLPLVSKSGQQIQSAIVIIDAEGNVVALAGSMGEKEGNELYNMATMAHRQPGSSIKPLAVYAPAIDTGLITPATTFDDTPVMELSGKSWPSNSYGKYYGLMDVADAVKQSSNPVAVRALQTLGLSKSAEYLEENFHITTLEEDDYNQLGNLALGGLSDGTSVMEMAAAYSIFPRGGVYLSPKTYTRVEDANGNVILDNTQEEPQVAVKETTAWYINDMLTDVVTKSGGTGTAANWSGMTIAGKTGSTNSNNDRWFVGYTPYYTAAVWTGYERPERITYSGSNPAITLWKMVMEPIHEGLEMKEFDQPSGLQTVQVCADSGKKATSACGNDARGSRVTTVYLFAEDVPTSSCDLHQNVEVCTASPVEGVSGLYHLAGDHCIRESGEGGLEATVKTISVLNYSREGGYGADSVYFLSYLQAQGTCTVHTGETKPTTDYDPYIFDPEDEATWPTEEQWPGFNIEDESTWPTISPETSGEPGGEEEPSESDPPEEGEVVLPPEAQETPDPNEPAVPAA</sequence>
<organism evidence="31 32">
    <name type="scientific">Candidatus Flavonifractor merdipullorum</name>
    <dbReference type="NCBI Taxonomy" id="2838590"/>
    <lineage>
        <taxon>Bacteria</taxon>
        <taxon>Bacillati</taxon>
        <taxon>Bacillota</taxon>
        <taxon>Clostridia</taxon>
        <taxon>Eubacteriales</taxon>
        <taxon>Oscillospiraceae</taxon>
        <taxon>Flavonifractor</taxon>
    </lineage>
</organism>
<feature type="compositionally biased region" description="Acidic residues" evidence="27">
    <location>
        <begin position="825"/>
        <end position="840"/>
    </location>
</feature>
<dbReference type="EC" id="3.4.16.4" evidence="6"/>